<keyword evidence="1" id="KW-0732">Signal</keyword>
<dbReference type="AlphaFoldDB" id="A0AAP0J008"/>
<reference evidence="2 3" key="1">
    <citation type="submission" date="2024-01" db="EMBL/GenBank/DDBJ databases">
        <title>Genome assemblies of Stephania.</title>
        <authorList>
            <person name="Yang L."/>
        </authorList>
    </citation>
    <scope>NUCLEOTIDE SEQUENCE [LARGE SCALE GENOMIC DNA]</scope>
    <source>
        <strain evidence="2">JXDWG</strain>
        <tissue evidence="2">Leaf</tissue>
    </source>
</reference>
<sequence>MGLLGSLVLAVTVNLSISLLKKQSRNRGITEILYSSPLYIMSRVSPFVTYYCEVVY</sequence>
<protein>
    <submittedName>
        <fullName evidence="2">Uncharacterized protein</fullName>
    </submittedName>
</protein>
<feature type="signal peptide" evidence="1">
    <location>
        <begin position="1"/>
        <end position="18"/>
    </location>
</feature>
<gene>
    <name evidence="2" type="ORF">Scep_013734</name>
</gene>
<evidence type="ECO:0000256" key="1">
    <source>
        <dbReference type="SAM" id="SignalP"/>
    </source>
</evidence>
<name>A0AAP0J008_9MAGN</name>
<evidence type="ECO:0000313" key="3">
    <source>
        <dbReference type="Proteomes" id="UP001419268"/>
    </source>
</evidence>
<comment type="caution">
    <text evidence="2">The sequence shown here is derived from an EMBL/GenBank/DDBJ whole genome shotgun (WGS) entry which is preliminary data.</text>
</comment>
<evidence type="ECO:0000313" key="2">
    <source>
        <dbReference type="EMBL" id="KAK9124888.1"/>
    </source>
</evidence>
<organism evidence="2 3">
    <name type="scientific">Stephania cephalantha</name>
    <dbReference type="NCBI Taxonomy" id="152367"/>
    <lineage>
        <taxon>Eukaryota</taxon>
        <taxon>Viridiplantae</taxon>
        <taxon>Streptophyta</taxon>
        <taxon>Embryophyta</taxon>
        <taxon>Tracheophyta</taxon>
        <taxon>Spermatophyta</taxon>
        <taxon>Magnoliopsida</taxon>
        <taxon>Ranunculales</taxon>
        <taxon>Menispermaceae</taxon>
        <taxon>Menispermoideae</taxon>
        <taxon>Cissampelideae</taxon>
        <taxon>Stephania</taxon>
    </lineage>
</organism>
<proteinExistence type="predicted"/>
<accession>A0AAP0J008</accession>
<dbReference type="EMBL" id="JBBNAG010000006">
    <property type="protein sequence ID" value="KAK9124888.1"/>
    <property type="molecule type" value="Genomic_DNA"/>
</dbReference>
<keyword evidence="3" id="KW-1185">Reference proteome</keyword>
<feature type="chain" id="PRO_5042990267" evidence="1">
    <location>
        <begin position="19"/>
        <end position="56"/>
    </location>
</feature>
<dbReference type="Proteomes" id="UP001419268">
    <property type="component" value="Unassembled WGS sequence"/>
</dbReference>